<proteinExistence type="predicted"/>
<reference evidence="2" key="1">
    <citation type="submission" date="2020-11" db="EMBL/GenBank/DDBJ databases">
        <authorList>
            <person name="Koelle M."/>
            <person name="Horta M.A.C."/>
            <person name="Nowrousian M."/>
            <person name="Ohm R.A."/>
            <person name="Benz P."/>
            <person name="Pilgard A."/>
        </authorList>
    </citation>
    <scope>NUCLEOTIDE SEQUENCE</scope>
    <source>
        <strain evidence="2">FPRL280</strain>
    </source>
</reference>
<organism evidence="2 3">
    <name type="scientific">Rhodonia placenta</name>
    <dbReference type="NCBI Taxonomy" id="104341"/>
    <lineage>
        <taxon>Eukaryota</taxon>
        <taxon>Fungi</taxon>
        <taxon>Dikarya</taxon>
        <taxon>Basidiomycota</taxon>
        <taxon>Agaricomycotina</taxon>
        <taxon>Agaricomycetes</taxon>
        <taxon>Polyporales</taxon>
        <taxon>Adustoporiaceae</taxon>
        <taxon>Rhodonia</taxon>
    </lineage>
</organism>
<sequence length="170" mass="18759">MWSKSGRKICRRSSSPIARPWAPSTTRRRSCALPLPSNSSPSGHRRPGSSGRAVTGPSSRPPSTPRSNDASKSRSASPRRKHDTSKRLRSVRRPPRTVASKTNVVERTKRTVAGKPKSWRGSRPPRDFSLTPRLPVSTRGKGARGSTTRSLSCRMTPRLRPRGCSNVRSR</sequence>
<dbReference type="AlphaFoldDB" id="A0A8H7TUK5"/>
<comment type="caution">
    <text evidence="2">The sequence shown here is derived from an EMBL/GenBank/DDBJ whole genome shotgun (WGS) entry which is preliminary data.</text>
</comment>
<feature type="compositionally biased region" description="Basic residues" evidence="1">
    <location>
        <begin position="77"/>
        <end position="95"/>
    </location>
</feature>
<gene>
    <name evidence="2" type="ORF">IEO21_11244</name>
</gene>
<dbReference type="Proteomes" id="UP000639403">
    <property type="component" value="Unassembled WGS sequence"/>
</dbReference>
<evidence type="ECO:0000313" key="2">
    <source>
        <dbReference type="EMBL" id="KAF9793792.1"/>
    </source>
</evidence>
<dbReference type="EMBL" id="JADOXO010001836">
    <property type="protein sequence ID" value="KAF9793792.1"/>
    <property type="molecule type" value="Genomic_DNA"/>
</dbReference>
<accession>A0A8H7TUK5</accession>
<feature type="compositionally biased region" description="Basic residues" evidence="1">
    <location>
        <begin position="1"/>
        <end position="11"/>
    </location>
</feature>
<reference evidence="2" key="2">
    <citation type="journal article" name="Front. Microbiol.">
        <title>Degradative Capacity of Two Strains of Rhodonia placenta: From Phenotype to Genotype.</title>
        <authorList>
            <person name="Kolle M."/>
            <person name="Horta M.A.C."/>
            <person name="Nowrousian M."/>
            <person name="Ohm R.A."/>
            <person name="Benz J.P."/>
            <person name="Pilgard A."/>
        </authorList>
    </citation>
    <scope>NUCLEOTIDE SEQUENCE</scope>
    <source>
        <strain evidence="2">FPRL280</strain>
    </source>
</reference>
<feature type="compositionally biased region" description="Low complexity" evidence="1">
    <location>
        <begin position="36"/>
        <end position="52"/>
    </location>
</feature>
<evidence type="ECO:0000256" key="1">
    <source>
        <dbReference type="SAM" id="MobiDB-lite"/>
    </source>
</evidence>
<evidence type="ECO:0000313" key="3">
    <source>
        <dbReference type="Proteomes" id="UP000639403"/>
    </source>
</evidence>
<feature type="region of interest" description="Disordered" evidence="1">
    <location>
        <begin position="1"/>
        <end position="170"/>
    </location>
</feature>
<name>A0A8H7TUK5_9APHY</name>
<protein>
    <submittedName>
        <fullName evidence="2">Uncharacterized protein</fullName>
    </submittedName>
</protein>